<accession>E3HC41</accession>
<dbReference type="OrthoDB" id="9813906at2"/>
<geneLocation type="plasmid" evidence="9 10">
    <name>pILYOP01</name>
</geneLocation>
<protein>
    <submittedName>
        <fullName evidence="9">Monosaccharide ABC transporter membrane protein, CUT2 family</fullName>
    </submittedName>
</protein>
<dbReference type="GO" id="GO:0005886">
    <property type="term" value="C:plasma membrane"/>
    <property type="evidence" value="ECO:0007669"/>
    <property type="project" value="UniProtKB-SubCell"/>
</dbReference>
<evidence type="ECO:0000313" key="10">
    <source>
        <dbReference type="Proteomes" id="UP000006875"/>
    </source>
</evidence>
<feature type="transmembrane region" description="Helical" evidence="8">
    <location>
        <begin position="173"/>
        <end position="194"/>
    </location>
</feature>
<dbReference type="RefSeq" id="WP_013388546.1">
    <property type="nucleotide sequence ID" value="NC_014633.1"/>
</dbReference>
<dbReference type="HOGENOM" id="CLU_028880_2_2_0"/>
<keyword evidence="7 8" id="KW-0472">Membrane</keyword>
<dbReference type="InterPro" id="IPR001851">
    <property type="entry name" value="ABC_transp_permease"/>
</dbReference>
<evidence type="ECO:0000256" key="4">
    <source>
        <dbReference type="ARBA" id="ARBA00022519"/>
    </source>
</evidence>
<keyword evidence="9" id="KW-0614">Plasmid</keyword>
<gene>
    <name evidence="9" type="ordered locus">Ilyop_2120</name>
</gene>
<feature type="transmembrane region" description="Helical" evidence="8">
    <location>
        <begin position="225"/>
        <end position="246"/>
    </location>
</feature>
<feature type="transmembrane region" description="Helical" evidence="8">
    <location>
        <begin position="54"/>
        <end position="75"/>
    </location>
</feature>
<keyword evidence="2" id="KW-0813">Transport</keyword>
<evidence type="ECO:0000256" key="6">
    <source>
        <dbReference type="ARBA" id="ARBA00022989"/>
    </source>
</evidence>
<keyword evidence="6 8" id="KW-1133">Transmembrane helix</keyword>
<keyword evidence="5 8" id="KW-0812">Transmembrane</keyword>
<comment type="subcellular location">
    <subcellularLocation>
        <location evidence="1">Cell membrane</location>
        <topology evidence="1">Multi-pass membrane protein</topology>
    </subcellularLocation>
</comment>
<dbReference type="PANTHER" id="PTHR32196">
    <property type="entry name" value="ABC TRANSPORTER PERMEASE PROTEIN YPHD-RELATED-RELATED"/>
    <property type="match status" value="1"/>
</dbReference>
<dbReference type="GO" id="GO:0022857">
    <property type="term" value="F:transmembrane transporter activity"/>
    <property type="evidence" value="ECO:0007669"/>
    <property type="project" value="InterPro"/>
</dbReference>
<organism evidence="9 10">
    <name type="scientific">Ilyobacter polytropus (strain ATCC 51220 / DSM 2926 / LMG 16218 / CuHBu1)</name>
    <dbReference type="NCBI Taxonomy" id="572544"/>
    <lineage>
        <taxon>Bacteria</taxon>
        <taxon>Fusobacteriati</taxon>
        <taxon>Fusobacteriota</taxon>
        <taxon>Fusobacteriia</taxon>
        <taxon>Fusobacteriales</taxon>
        <taxon>Fusobacteriaceae</taxon>
        <taxon>Ilyobacter</taxon>
    </lineage>
</organism>
<dbReference type="CDD" id="cd06579">
    <property type="entry name" value="TM_PBP1_transp_AraH_like"/>
    <property type="match status" value="1"/>
</dbReference>
<keyword evidence="10" id="KW-1185">Reference proteome</keyword>
<keyword evidence="4" id="KW-0997">Cell inner membrane</keyword>
<evidence type="ECO:0000256" key="1">
    <source>
        <dbReference type="ARBA" id="ARBA00004651"/>
    </source>
</evidence>
<keyword evidence="3" id="KW-1003">Cell membrane</keyword>
<dbReference type="PANTHER" id="PTHR32196:SF21">
    <property type="entry name" value="ABC TRANSPORTER PERMEASE PROTEIN YPHD-RELATED"/>
    <property type="match status" value="1"/>
</dbReference>
<feature type="transmembrane region" description="Helical" evidence="8">
    <location>
        <begin position="278"/>
        <end position="301"/>
    </location>
</feature>
<dbReference type="AlphaFoldDB" id="E3HC41"/>
<dbReference type="EMBL" id="CP002282">
    <property type="protein sequence ID" value="ADO83884.1"/>
    <property type="molecule type" value="Genomic_DNA"/>
</dbReference>
<dbReference type="Proteomes" id="UP000006875">
    <property type="component" value="Plasmid pILYOP01"/>
</dbReference>
<evidence type="ECO:0000256" key="5">
    <source>
        <dbReference type="ARBA" id="ARBA00022692"/>
    </source>
</evidence>
<evidence type="ECO:0000256" key="2">
    <source>
        <dbReference type="ARBA" id="ARBA00022448"/>
    </source>
</evidence>
<evidence type="ECO:0000256" key="7">
    <source>
        <dbReference type="ARBA" id="ARBA00023136"/>
    </source>
</evidence>
<feature type="transmembrane region" description="Helical" evidence="8">
    <location>
        <begin position="28"/>
        <end position="48"/>
    </location>
</feature>
<evidence type="ECO:0000313" key="9">
    <source>
        <dbReference type="EMBL" id="ADO83884.1"/>
    </source>
</evidence>
<dbReference type="KEGG" id="ipo:Ilyop_2120"/>
<dbReference type="Pfam" id="PF02653">
    <property type="entry name" value="BPD_transp_2"/>
    <property type="match status" value="1"/>
</dbReference>
<evidence type="ECO:0000256" key="8">
    <source>
        <dbReference type="SAM" id="Phobius"/>
    </source>
</evidence>
<feature type="transmembrane region" description="Helical" evidence="8">
    <location>
        <begin position="105"/>
        <end position="128"/>
    </location>
</feature>
<feature type="transmembrane region" description="Helical" evidence="8">
    <location>
        <begin position="135"/>
        <end position="153"/>
    </location>
</feature>
<sequence length="329" mass="33964">MSEKTLELPKSKEGFFSKEKLNDYSKRYGMVLILLLMVIGVSSIKPVFLKSANIINIFKQVAVIGTLAYGVTLIIITEGIDLSSGSVVALVGVVSASFATMGGNVFIAILAGLFAGALCGAVNGVVIAKTGIPPFIVTLGMMTIARGAALLYSGGKPIGHINPSFLYIGAGKIGWLPVSVLIFLLMGLISHIILRKTKFGKTIYAIGGNEKAALICGLNVKKVKVILYTYAGLMSAIGGLILTARVSSGNPTSGLSYELDAIASAVIGGTSLSGGSGFISGTIIGALIIGVLNNGLMLLGVSPYWQQIIKGLIIVGAVVLDASRNKKAA</sequence>
<evidence type="ECO:0000256" key="3">
    <source>
        <dbReference type="ARBA" id="ARBA00022475"/>
    </source>
</evidence>
<proteinExistence type="predicted"/>
<reference evidence="9 10" key="1">
    <citation type="journal article" date="2010" name="Stand. Genomic Sci.">
        <title>Complete genome sequence of Ilyobacter polytropus type strain (CuHbu1).</title>
        <authorList>
            <person name="Sikorski J."/>
            <person name="Chertkov O."/>
            <person name="Lapidus A."/>
            <person name="Nolan M."/>
            <person name="Lucas S."/>
            <person name="Del Rio T.G."/>
            <person name="Tice H."/>
            <person name="Cheng J.F."/>
            <person name="Tapia R."/>
            <person name="Han C."/>
            <person name="Goodwin L."/>
            <person name="Pitluck S."/>
            <person name="Liolios K."/>
            <person name="Ivanova N."/>
            <person name="Mavromatis K."/>
            <person name="Mikhailova N."/>
            <person name="Pati A."/>
            <person name="Chen A."/>
            <person name="Palaniappan K."/>
            <person name="Land M."/>
            <person name="Hauser L."/>
            <person name="Chang Y.J."/>
            <person name="Jeffries C.D."/>
            <person name="Brambilla E."/>
            <person name="Yasawong M."/>
            <person name="Rohde M."/>
            <person name="Pukall R."/>
            <person name="Spring S."/>
            <person name="Goker M."/>
            <person name="Woyke T."/>
            <person name="Bristow J."/>
            <person name="Eisen J.A."/>
            <person name="Markowitz V."/>
            <person name="Hugenholtz P."/>
            <person name="Kyrpides N.C."/>
            <person name="Klenk H.P."/>
        </authorList>
    </citation>
    <scope>NUCLEOTIDE SEQUENCE [LARGE SCALE GENOMIC DNA]</scope>
    <source>
        <strain evidence="10">ATCC 51220 / DSM 2926 / LMG 16218 / CuHBu1</strain>
        <plasmid evidence="10">pILYOP01</plasmid>
    </source>
</reference>
<name>E3HC41_ILYPC</name>